<proteinExistence type="predicted"/>
<reference evidence="3 4" key="1">
    <citation type="journal article" date="2023" name="Sci. Data">
        <title>Genome assembly of the Korean intertidal mud-creeper Batillaria attramentaria.</title>
        <authorList>
            <person name="Patra A.K."/>
            <person name="Ho P.T."/>
            <person name="Jun S."/>
            <person name="Lee S.J."/>
            <person name="Kim Y."/>
            <person name="Won Y.J."/>
        </authorList>
    </citation>
    <scope>NUCLEOTIDE SEQUENCE [LARGE SCALE GENOMIC DNA]</scope>
    <source>
        <strain evidence="3">Wonlab-2016</strain>
    </source>
</reference>
<evidence type="ECO:0000313" key="4">
    <source>
        <dbReference type="Proteomes" id="UP001519460"/>
    </source>
</evidence>
<dbReference type="Proteomes" id="UP001519460">
    <property type="component" value="Unassembled WGS sequence"/>
</dbReference>
<sequence length="423" mass="47863">MPAAMMRPDSGTMARTANKTDVNKCINDLQQELIKSKAETQRARDKLNCLISLIRRSWNGDRNALLHLSNIVGMEAPGGGRDGTEGRPSSMMLHAENVRQTRAEKNWERLTIRLLQMENEMLQQEIRKHQQRYIENRSRFMDEVLLSHQKDMARTPGVLQYPPSRQPNTLEELDRQFLQQHRPPVRRAKSAAQARSKPPRDTVQVADVKLRELFVDSTNPPLAGDGTAEVDACRSMTGLAPAVKEKVRKGNLFNAEEMLSRKPRPMSAAIQRERDAQRARPRSASFTKSATTVFLTQTEGRPMTLESVRPVSAKKPLRRRSSDKTGDAPHVTFVDQSSVETPSGEQAETEKFVLPEETVEDILAAANPPKPPISIHMKSNLKRPEGVDRLTDDLRRMENMEMIFQRDTKALQRRIGLPEDGIV</sequence>
<feature type="coiled-coil region" evidence="1">
    <location>
        <begin position="112"/>
        <end position="139"/>
    </location>
</feature>
<feature type="region of interest" description="Disordered" evidence="2">
    <location>
        <begin position="300"/>
        <end position="349"/>
    </location>
</feature>
<protein>
    <submittedName>
        <fullName evidence="3">Uncharacterized protein</fullName>
    </submittedName>
</protein>
<evidence type="ECO:0000256" key="2">
    <source>
        <dbReference type="SAM" id="MobiDB-lite"/>
    </source>
</evidence>
<name>A0ABD0KVZ8_9CAEN</name>
<evidence type="ECO:0000256" key="1">
    <source>
        <dbReference type="SAM" id="Coils"/>
    </source>
</evidence>
<comment type="caution">
    <text evidence="3">The sequence shown here is derived from an EMBL/GenBank/DDBJ whole genome shotgun (WGS) entry which is preliminary data.</text>
</comment>
<gene>
    <name evidence="3" type="ORF">BaRGS_00017380</name>
</gene>
<dbReference type="AlphaFoldDB" id="A0ABD0KVZ8"/>
<feature type="compositionally biased region" description="Polar residues" evidence="2">
    <location>
        <begin position="334"/>
        <end position="346"/>
    </location>
</feature>
<accession>A0ABD0KVZ8</accession>
<feature type="region of interest" description="Disordered" evidence="2">
    <location>
        <begin position="180"/>
        <end position="202"/>
    </location>
</feature>
<evidence type="ECO:0000313" key="3">
    <source>
        <dbReference type="EMBL" id="KAK7491402.1"/>
    </source>
</evidence>
<keyword evidence="4" id="KW-1185">Reference proteome</keyword>
<keyword evidence="1" id="KW-0175">Coiled coil</keyword>
<organism evidence="3 4">
    <name type="scientific">Batillaria attramentaria</name>
    <dbReference type="NCBI Taxonomy" id="370345"/>
    <lineage>
        <taxon>Eukaryota</taxon>
        <taxon>Metazoa</taxon>
        <taxon>Spiralia</taxon>
        <taxon>Lophotrochozoa</taxon>
        <taxon>Mollusca</taxon>
        <taxon>Gastropoda</taxon>
        <taxon>Caenogastropoda</taxon>
        <taxon>Sorbeoconcha</taxon>
        <taxon>Cerithioidea</taxon>
        <taxon>Batillariidae</taxon>
        <taxon>Batillaria</taxon>
    </lineage>
</organism>
<dbReference type="EMBL" id="JACVVK020000115">
    <property type="protein sequence ID" value="KAK7491402.1"/>
    <property type="molecule type" value="Genomic_DNA"/>
</dbReference>